<dbReference type="RefSeq" id="WP_131487326.1">
    <property type="nucleotide sequence ID" value="NZ_JAENMR010000003.1"/>
</dbReference>
<dbReference type="GO" id="GO:0042742">
    <property type="term" value="P:defense response to bacterium"/>
    <property type="evidence" value="ECO:0007669"/>
    <property type="project" value="UniProtKB-KW"/>
</dbReference>
<keyword evidence="4" id="KW-0326">Glycosidase</keyword>
<dbReference type="InterPro" id="IPR023347">
    <property type="entry name" value="Lysozyme_dom_sf"/>
</dbReference>
<dbReference type="Pfam" id="PF00959">
    <property type="entry name" value="Phage_lysozyme"/>
    <property type="match status" value="1"/>
</dbReference>
<dbReference type="InterPro" id="IPR033907">
    <property type="entry name" value="Endolysin_autolysin"/>
</dbReference>
<evidence type="ECO:0000256" key="3">
    <source>
        <dbReference type="ARBA" id="ARBA00023200"/>
    </source>
</evidence>
<dbReference type="GO" id="GO:0009253">
    <property type="term" value="P:peptidoglycan catabolic process"/>
    <property type="evidence" value="ECO:0007669"/>
    <property type="project" value="InterPro"/>
</dbReference>
<dbReference type="InterPro" id="IPR002196">
    <property type="entry name" value="Glyco_hydro_24"/>
</dbReference>
<evidence type="ECO:0000313" key="5">
    <source>
        <dbReference type="EMBL" id="MBL5934372.1"/>
    </source>
</evidence>
<comment type="catalytic activity">
    <reaction evidence="4">
        <text>Hydrolysis of (1-&gt;4)-beta-linkages between N-acetylmuramic acid and N-acetyl-D-glucosamine residues in a peptidoglycan and between N-acetyl-D-glucosamine residues in chitodextrins.</text>
        <dbReference type="EC" id="3.2.1.17"/>
    </reaction>
</comment>
<organism evidence="5 6">
    <name type="scientific">Lelliottia amnigena</name>
    <name type="common">Enterobacter amnigenus</name>
    <dbReference type="NCBI Taxonomy" id="61646"/>
    <lineage>
        <taxon>Bacteria</taxon>
        <taxon>Pseudomonadati</taxon>
        <taxon>Pseudomonadota</taxon>
        <taxon>Gammaproteobacteria</taxon>
        <taxon>Enterobacterales</taxon>
        <taxon>Enterobacteriaceae</taxon>
        <taxon>Lelliottia</taxon>
    </lineage>
</organism>
<keyword evidence="1 4" id="KW-0929">Antimicrobial</keyword>
<protein>
    <recommendedName>
        <fullName evidence="4">Lysozyme</fullName>
        <ecNumber evidence="4">3.2.1.17</ecNumber>
    </recommendedName>
</protein>
<dbReference type="GO" id="GO:0003796">
    <property type="term" value="F:lysozyme activity"/>
    <property type="evidence" value="ECO:0007669"/>
    <property type="project" value="UniProtKB-EC"/>
</dbReference>
<dbReference type="GO" id="GO:0031640">
    <property type="term" value="P:killing of cells of another organism"/>
    <property type="evidence" value="ECO:0007669"/>
    <property type="project" value="UniProtKB-KW"/>
</dbReference>
<dbReference type="GO" id="GO:0016998">
    <property type="term" value="P:cell wall macromolecule catabolic process"/>
    <property type="evidence" value="ECO:0007669"/>
    <property type="project" value="InterPro"/>
</dbReference>
<dbReference type="EMBL" id="JAENMS010000003">
    <property type="protein sequence ID" value="MBL5934372.1"/>
    <property type="molecule type" value="Genomic_DNA"/>
</dbReference>
<evidence type="ECO:0000256" key="4">
    <source>
        <dbReference type="RuleBase" id="RU003788"/>
    </source>
</evidence>
<evidence type="ECO:0000313" key="6">
    <source>
        <dbReference type="Proteomes" id="UP000653275"/>
    </source>
</evidence>
<dbReference type="PANTHER" id="PTHR38107">
    <property type="match status" value="1"/>
</dbReference>
<comment type="caution">
    <text evidence="5">The sequence shown here is derived from an EMBL/GenBank/DDBJ whole genome shotgun (WGS) entry which is preliminary data.</text>
</comment>
<reference evidence="5" key="1">
    <citation type="submission" date="2020-12" db="EMBL/GenBank/DDBJ databases">
        <title>Draft genome sequence of Enterobacter spp., Lelliottia spp. and Serratia spp. isolated from drinking water reservoirs and lakes.</title>
        <authorList>
            <person name="Reitter C."/>
            <person name="Neuhaus K."/>
            <person name="Huegler M."/>
        </authorList>
    </citation>
    <scope>NUCLEOTIDE SEQUENCE</scope>
    <source>
        <strain evidence="5">TZW15</strain>
    </source>
</reference>
<dbReference type="Proteomes" id="UP000653275">
    <property type="component" value="Unassembled WGS sequence"/>
</dbReference>
<keyword evidence="3" id="KW-1035">Host cytoplasm</keyword>
<accession>A0AAP2ADE9</accession>
<dbReference type="InterPro" id="IPR051018">
    <property type="entry name" value="Bacteriophage_GH24"/>
</dbReference>
<evidence type="ECO:0000256" key="1">
    <source>
        <dbReference type="ARBA" id="ARBA00022529"/>
    </source>
</evidence>
<dbReference type="InterPro" id="IPR023346">
    <property type="entry name" value="Lysozyme-like_dom_sf"/>
</dbReference>
<name>A0AAP2ADE9_LELAM</name>
<gene>
    <name evidence="5" type="ORF">I7V27_07830</name>
</gene>
<dbReference type="AlphaFoldDB" id="A0AAP2ADE9"/>
<comment type="similarity">
    <text evidence="4">Belongs to the glycosyl hydrolase 24 family.</text>
</comment>
<dbReference type="CDD" id="cd00737">
    <property type="entry name" value="lyz_endolysin_autolysin"/>
    <property type="match status" value="1"/>
</dbReference>
<proteinExistence type="inferred from homology"/>
<dbReference type="Gene3D" id="1.10.530.40">
    <property type="match status" value="1"/>
</dbReference>
<evidence type="ECO:0000256" key="2">
    <source>
        <dbReference type="ARBA" id="ARBA00022638"/>
    </source>
</evidence>
<keyword evidence="2 4" id="KW-0081">Bacteriolytic enzyme</keyword>
<dbReference type="SUPFAM" id="SSF53955">
    <property type="entry name" value="Lysozyme-like"/>
    <property type="match status" value="1"/>
</dbReference>
<dbReference type="EC" id="3.2.1.17" evidence="4"/>
<keyword evidence="4" id="KW-0378">Hydrolase</keyword>
<sequence length="189" mass="22064">MLRTEEFTLYKFNARYTKSQCVRLFTPETMQPSLSCRSLMKSYEKLFRMPYWDQNGKLITEYINGATIGYGHLIANKKEFENYKDGITDTQANILFSKDIYEPVQAVRYNVKVKITQHEFDGLVMFAFNVGVSAFKKSSVLKIINNELSGNVKAAWYRFRYSQGTISRGLINRRRAEMAVFFNGVYFKI</sequence>
<dbReference type="PANTHER" id="PTHR38107:SF3">
    <property type="entry name" value="LYSOZYME RRRD-RELATED"/>
    <property type="match status" value="1"/>
</dbReference>